<dbReference type="KEGG" id="hbs:IPV69_20880"/>
<dbReference type="PANTHER" id="PTHR12110:SF53">
    <property type="entry name" value="BLR5974 PROTEIN"/>
    <property type="match status" value="1"/>
</dbReference>
<dbReference type="InterPro" id="IPR036237">
    <property type="entry name" value="Xyl_isomerase-like_sf"/>
</dbReference>
<sequence length="301" mass="32324">MQTISRRHILGGAAAMALGAGSARTLLGEVTATPATPAGTPKFQLGTVTYNVSKDYDLPTLLKVCKNAGIAAVELRTTHKHGVEPTLSKADRADVKKRFADSGVVCWGTGSTCEFHAADAATVQKNIETCKQFIDLTADIGGHGVKVRPNGFPKDVPEAKTLEQIGKALVECGKAAESAGVEICVEVHGAGTSHPPHMKTVMEHCGHKSVGLTWNSNATDVKDGSVAEYFAMLRPWIKSCHINDLSKGAAGYPYRELFKLFRDTGYDRYTMCEVGTGFTDPTAGETFYRHYKALWTMLATA</sequence>
<evidence type="ECO:0000313" key="3">
    <source>
        <dbReference type="Proteomes" id="UP000593765"/>
    </source>
</evidence>
<proteinExistence type="predicted"/>
<dbReference type="Gene3D" id="3.20.20.150">
    <property type="entry name" value="Divalent-metal-dependent TIM barrel enzymes"/>
    <property type="match status" value="1"/>
</dbReference>
<dbReference type="AlphaFoldDB" id="A0A7M2WT31"/>
<protein>
    <submittedName>
        <fullName evidence="2">Sugar phosphate isomerase/epimerase</fullName>
    </submittedName>
</protein>
<evidence type="ECO:0000259" key="1">
    <source>
        <dbReference type="Pfam" id="PF01261"/>
    </source>
</evidence>
<dbReference type="EMBL" id="CP063458">
    <property type="protein sequence ID" value="QOV88667.1"/>
    <property type="molecule type" value="Genomic_DNA"/>
</dbReference>
<feature type="domain" description="Xylose isomerase-like TIM barrel" evidence="1">
    <location>
        <begin position="63"/>
        <end position="275"/>
    </location>
</feature>
<keyword evidence="2" id="KW-0413">Isomerase</keyword>
<dbReference type="Proteomes" id="UP000593765">
    <property type="component" value="Chromosome"/>
</dbReference>
<dbReference type="PANTHER" id="PTHR12110">
    <property type="entry name" value="HYDROXYPYRUVATE ISOMERASE"/>
    <property type="match status" value="1"/>
</dbReference>
<dbReference type="InterPro" id="IPR013022">
    <property type="entry name" value="Xyl_isomerase-like_TIM-brl"/>
</dbReference>
<dbReference type="SUPFAM" id="SSF51658">
    <property type="entry name" value="Xylose isomerase-like"/>
    <property type="match status" value="1"/>
</dbReference>
<dbReference type="InterPro" id="IPR006311">
    <property type="entry name" value="TAT_signal"/>
</dbReference>
<reference evidence="2 3" key="1">
    <citation type="submission" date="2020-10" db="EMBL/GenBank/DDBJ databases">
        <title>Wide distribution of Phycisphaera-like planctomycetes from WD2101 soil group in peatlands and genome analysis of the first cultivated representative.</title>
        <authorList>
            <person name="Dedysh S.N."/>
            <person name="Beletsky A.V."/>
            <person name="Ivanova A."/>
            <person name="Kulichevskaya I.S."/>
            <person name="Suzina N.E."/>
            <person name="Philippov D.A."/>
            <person name="Rakitin A.L."/>
            <person name="Mardanov A.V."/>
            <person name="Ravin N.V."/>
        </authorList>
    </citation>
    <scope>NUCLEOTIDE SEQUENCE [LARGE SCALE GENOMIC DNA]</scope>
    <source>
        <strain evidence="2 3">M1803</strain>
    </source>
</reference>
<dbReference type="GO" id="GO:0016853">
    <property type="term" value="F:isomerase activity"/>
    <property type="evidence" value="ECO:0007669"/>
    <property type="project" value="UniProtKB-KW"/>
</dbReference>
<dbReference type="InterPro" id="IPR050312">
    <property type="entry name" value="IolE/XylAMocC-like"/>
</dbReference>
<accession>A0A7M2WT31</accession>
<keyword evidence="3" id="KW-1185">Reference proteome</keyword>
<gene>
    <name evidence="2" type="ORF">IPV69_20880</name>
</gene>
<name>A0A7M2WT31_9BACT</name>
<dbReference type="PROSITE" id="PS51318">
    <property type="entry name" value="TAT"/>
    <property type="match status" value="1"/>
</dbReference>
<dbReference type="RefSeq" id="WP_206291664.1">
    <property type="nucleotide sequence ID" value="NZ_CP063458.1"/>
</dbReference>
<evidence type="ECO:0000313" key="2">
    <source>
        <dbReference type="EMBL" id="QOV88667.1"/>
    </source>
</evidence>
<dbReference type="Pfam" id="PF01261">
    <property type="entry name" value="AP_endonuc_2"/>
    <property type="match status" value="1"/>
</dbReference>
<organism evidence="2 3">
    <name type="scientific">Humisphaera borealis</name>
    <dbReference type="NCBI Taxonomy" id="2807512"/>
    <lineage>
        <taxon>Bacteria</taxon>
        <taxon>Pseudomonadati</taxon>
        <taxon>Planctomycetota</taxon>
        <taxon>Phycisphaerae</taxon>
        <taxon>Tepidisphaerales</taxon>
        <taxon>Tepidisphaeraceae</taxon>
        <taxon>Humisphaera</taxon>
    </lineage>
</organism>